<keyword evidence="3" id="KW-1185">Reference proteome</keyword>
<protein>
    <recommendedName>
        <fullName evidence="4">Retrotransposon gag domain-containing protein</fullName>
    </recommendedName>
</protein>
<name>A0ABQ7LFZ4_BRACM</name>
<feature type="compositionally biased region" description="Basic and acidic residues" evidence="1">
    <location>
        <begin position="386"/>
        <end position="408"/>
    </location>
</feature>
<feature type="region of interest" description="Disordered" evidence="1">
    <location>
        <begin position="321"/>
        <end position="408"/>
    </location>
</feature>
<feature type="compositionally biased region" description="Polar residues" evidence="1">
    <location>
        <begin position="46"/>
        <end position="65"/>
    </location>
</feature>
<feature type="compositionally biased region" description="Acidic residues" evidence="1">
    <location>
        <begin position="373"/>
        <end position="385"/>
    </location>
</feature>
<evidence type="ECO:0000313" key="2">
    <source>
        <dbReference type="EMBL" id="KAG5384464.1"/>
    </source>
</evidence>
<accession>A0ABQ7LFZ4</accession>
<evidence type="ECO:0008006" key="4">
    <source>
        <dbReference type="Google" id="ProtNLM"/>
    </source>
</evidence>
<evidence type="ECO:0000313" key="3">
    <source>
        <dbReference type="Proteomes" id="UP000823674"/>
    </source>
</evidence>
<proteinExistence type="predicted"/>
<evidence type="ECO:0000256" key="1">
    <source>
        <dbReference type="SAM" id="MobiDB-lite"/>
    </source>
</evidence>
<sequence>MENTERDQSSIDGDTFPSSDELPTSINTGQPEAGKFSLSRPAKENVVQTELNGQMSKEASQTEQGTEIPVKENSTLTKGEDIKLSIQDYLDPGRTYSNRSAIKIPGDDTKKSKFNADYYRMVRQNPFRGSLPEHPQDHIETLEELIPDEYDRCKLFSFSLEGEALRWLNCLAAGSLTCWEEIRKIKNFLKSLHSFLQNKHRSDIAQIDDNALSDTNDYLDEGTNCSDPYSVLNIDSFTQAYDTAVKSRTRRERFNIRQALTGNRKTKLEFYGKINMVYGELMEKADSLEKDAGCLPGRTDLNPRRQVSAVMLRSGKNLAADTRINTDVGKPDDSDKTGKSNSHPIILNDLDPNPSQENRKTTAENAKEKALDLELEEDTEIEDEIDRQYGTDVDRPKRPTIDRQPEKP</sequence>
<feature type="compositionally biased region" description="Polar residues" evidence="1">
    <location>
        <begin position="10"/>
        <end position="30"/>
    </location>
</feature>
<comment type="caution">
    <text evidence="2">The sequence shown here is derived from an EMBL/GenBank/DDBJ whole genome shotgun (WGS) entry which is preliminary data.</text>
</comment>
<gene>
    <name evidence="2" type="primary">A09g509210.1_BraROA</name>
    <name evidence="2" type="ORF">IGI04_035934</name>
</gene>
<feature type="compositionally biased region" description="Basic and acidic residues" evidence="1">
    <location>
        <begin position="357"/>
        <end position="372"/>
    </location>
</feature>
<organism evidence="2 3">
    <name type="scientific">Brassica rapa subsp. trilocularis</name>
    <dbReference type="NCBI Taxonomy" id="1813537"/>
    <lineage>
        <taxon>Eukaryota</taxon>
        <taxon>Viridiplantae</taxon>
        <taxon>Streptophyta</taxon>
        <taxon>Embryophyta</taxon>
        <taxon>Tracheophyta</taxon>
        <taxon>Spermatophyta</taxon>
        <taxon>Magnoliopsida</taxon>
        <taxon>eudicotyledons</taxon>
        <taxon>Gunneridae</taxon>
        <taxon>Pentapetalae</taxon>
        <taxon>rosids</taxon>
        <taxon>malvids</taxon>
        <taxon>Brassicales</taxon>
        <taxon>Brassicaceae</taxon>
        <taxon>Brassiceae</taxon>
        <taxon>Brassica</taxon>
    </lineage>
</organism>
<feature type="region of interest" description="Disordered" evidence="1">
    <location>
        <begin position="1"/>
        <end position="68"/>
    </location>
</feature>
<feature type="compositionally biased region" description="Basic and acidic residues" evidence="1">
    <location>
        <begin position="329"/>
        <end position="338"/>
    </location>
</feature>
<dbReference type="EMBL" id="JADBGQ010000008">
    <property type="protein sequence ID" value="KAG5384464.1"/>
    <property type="molecule type" value="Genomic_DNA"/>
</dbReference>
<dbReference type="Proteomes" id="UP000823674">
    <property type="component" value="Chromosome A09"/>
</dbReference>
<feature type="non-terminal residue" evidence="2">
    <location>
        <position position="408"/>
    </location>
</feature>
<reference evidence="2 3" key="1">
    <citation type="submission" date="2021-03" db="EMBL/GenBank/DDBJ databases">
        <authorList>
            <person name="King G.J."/>
            <person name="Bancroft I."/>
            <person name="Baten A."/>
            <person name="Bloomfield J."/>
            <person name="Borpatragohain P."/>
            <person name="He Z."/>
            <person name="Irish N."/>
            <person name="Irwin J."/>
            <person name="Liu K."/>
            <person name="Mauleon R.P."/>
            <person name="Moore J."/>
            <person name="Morris R."/>
            <person name="Ostergaard L."/>
            <person name="Wang B."/>
            <person name="Wells R."/>
        </authorList>
    </citation>
    <scope>NUCLEOTIDE SEQUENCE [LARGE SCALE GENOMIC DNA]</scope>
    <source>
        <strain evidence="2">R-o-18</strain>
        <tissue evidence="2">Leaf</tissue>
    </source>
</reference>